<reference evidence="1" key="2">
    <citation type="journal article" date="2015" name="Data Brief">
        <title>Shoot transcriptome of the giant reed, Arundo donax.</title>
        <authorList>
            <person name="Barrero R.A."/>
            <person name="Guerrero F.D."/>
            <person name="Moolhuijzen P."/>
            <person name="Goolsby J.A."/>
            <person name="Tidwell J."/>
            <person name="Bellgard S.E."/>
            <person name="Bellgard M.I."/>
        </authorList>
    </citation>
    <scope>NUCLEOTIDE SEQUENCE</scope>
    <source>
        <tissue evidence="1">Shoot tissue taken approximately 20 cm above the soil surface</tissue>
    </source>
</reference>
<name>A0A0A8Z6N5_ARUDO</name>
<protein>
    <submittedName>
        <fullName evidence="1">Uncharacterized protein</fullName>
    </submittedName>
</protein>
<reference evidence="1" key="1">
    <citation type="submission" date="2014-09" db="EMBL/GenBank/DDBJ databases">
        <authorList>
            <person name="Magalhaes I.L.F."/>
            <person name="Oliveira U."/>
            <person name="Santos F.R."/>
            <person name="Vidigal T.H.D.A."/>
            <person name="Brescovit A.D."/>
            <person name="Santos A.J."/>
        </authorList>
    </citation>
    <scope>NUCLEOTIDE SEQUENCE</scope>
    <source>
        <tissue evidence="1">Shoot tissue taken approximately 20 cm above the soil surface</tissue>
    </source>
</reference>
<proteinExistence type="predicted"/>
<organism evidence="1">
    <name type="scientific">Arundo donax</name>
    <name type="common">Giant reed</name>
    <name type="synonym">Donax arundinaceus</name>
    <dbReference type="NCBI Taxonomy" id="35708"/>
    <lineage>
        <taxon>Eukaryota</taxon>
        <taxon>Viridiplantae</taxon>
        <taxon>Streptophyta</taxon>
        <taxon>Embryophyta</taxon>
        <taxon>Tracheophyta</taxon>
        <taxon>Spermatophyta</taxon>
        <taxon>Magnoliopsida</taxon>
        <taxon>Liliopsida</taxon>
        <taxon>Poales</taxon>
        <taxon>Poaceae</taxon>
        <taxon>PACMAD clade</taxon>
        <taxon>Arundinoideae</taxon>
        <taxon>Arundineae</taxon>
        <taxon>Arundo</taxon>
    </lineage>
</organism>
<dbReference type="EMBL" id="GBRH01267393">
    <property type="protein sequence ID" value="JAD30502.1"/>
    <property type="molecule type" value="Transcribed_RNA"/>
</dbReference>
<dbReference type="AlphaFoldDB" id="A0A0A8Z6N5"/>
<sequence length="37" mass="4225">MMFHVVYKSPRAHNVINTSSVTGTTSHRKVHINIHHS</sequence>
<accession>A0A0A8Z6N5</accession>
<evidence type="ECO:0000313" key="1">
    <source>
        <dbReference type="EMBL" id="JAD30502.1"/>
    </source>
</evidence>